<comment type="caution">
    <text evidence="1">The sequence shown here is derived from an EMBL/GenBank/DDBJ whole genome shotgun (WGS) entry which is preliminary data.</text>
</comment>
<dbReference type="AlphaFoldDB" id="A0A5C6AZG5"/>
<dbReference type="EMBL" id="SJPU01000027">
    <property type="protein sequence ID" value="TWU05343.1"/>
    <property type="molecule type" value="Genomic_DNA"/>
</dbReference>
<evidence type="ECO:0000313" key="2">
    <source>
        <dbReference type="Proteomes" id="UP000319908"/>
    </source>
</evidence>
<organism evidence="1 2">
    <name type="scientific">Allorhodopirellula heiligendammensis</name>
    <dbReference type="NCBI Taxonomy" id="2714739"/>
    <lineage>
        <taxon>Bacteria</taxon>
        <taxon>Pseudomonadati</taxon>
        <taxon>Planctomycetota</taxon>
        <taxon>Planctomycetia</taxon>
        <taxon>Pirellulales</taxon>
        <taxon>Pirellulaceae</taxon>
        <taxon>Allorhodopirellula</taxon>
    </lineage>
</organism>
<proteinExistence type="predicted"/>
<gene>
    <name evidence="1" type="ORF">Poly21_57500</name>
</gene>
<reference evidence="1 2" key="1">
    <citation type="journal article" date="2020" name="Antonie Van Leeuwenhoek">
        <title>Rhodopirellula heiligendammensis sp. nov., Rhodopirellula pilleata sp. nov., and Rhodopirellula solitaria sp. nov. isolated from natural or artificial marine surfaces in Northern Germany and California, USA, and emended description of the genus Rhodopirellula.</title>
        <authorList>
            <person name="Kallscheuer N."/>
            <person name="Wiegand S."/>
            <person name="Jogler M."/>
            <person name="Boedeker C."/>
            <person name="Peeters S.H."/>
            <person name="Rast P."/>
            <person name="Heuer A."/>
            <person name="Jetten M.S.M."/>
            <person name="Rohde M."/>
            <person name="Jogler C."/>
        </authorList>
    </citation>
    <scope>NUCLEOTIDE SEQUENCE [LARGE SCALE GENOMIC DNA]</scope>
    <source>
        <strain evidence="1 2">Poly21</strain>
    </source>
</reference>
<name>A0A5C6AZG5_9BACT</name>
<dbReference type="Proteomes" id="UP000319908">
    <property type="component" value="Unassembled WGS sequence"/>
</dbReference>
<evidence type="ECO:0000313" key="1">
    <source>
        <dbReference type="EMBL" id="TWU05343.1"/>
    </source>
</evidence>
<sequence length="138" mass="15777">MWPVTPRYNIDRTRFHCDWTTPANDLSLYICGGCRGMGHRSVLRDDGVSRDWGVARFKLVFRCCAELDYDVGDSLVRLCENLVGRLTPVVHCFHPRAGNRSGRRYIFNRTVIATSAKASEDGELSRAPEPGLRAFWQW</sequence>
<keyword evidence="2" id="KW-1185">Reference proteome</keyword>
<protein>
    <submittedName>
        <fullName evidence="1">Uncharacterized protein</fullName>
    </submittedName>
</protein>
<accession>A0A5C6AZG5</accession>